<dbReference type="Proteomes" id="UP001626536">
    <property type="component" value="Chromosome"/>
</dbReference>
<keyword evidence="5" id="KW-0732">Signal</keyword>
<feature type="signal peptide" evidence="5">
    <location>
        <begin position="1"/>
        <end position="23"/>
    </location>
</feature>
<evidence type="ECO:0000313" key="7">
    <source>
        <dbReference type="EMBL" id="WOJ90227.1"/>
    </source>
</evidence>
<feature type="chain" id="PRO_5046448828" evidence="5">
    <location>
        <begin position="24"/>
        <end position="109"/>
    </location>
</feature>
<accession>A0ABZ0HTW3</accession>
<dbReference type="Pfam" id="PF00034">
    <property type="entry name" value="Cytochrom_C"/>
    <property type="match status" value="1"/>
</dbReference>
<dbReference type="RefSeq" id="WP_407339674.1">
    <property type="nucleotide sequence ID" value="NZ_CP136862.1"/>
</dbReference>
<proteinExistence type="predicted"/>
<dbReference type="EMBL" id="CP136862">
    <property type="protein sequence ID" value="WOJ90227.1"/>
    <property type="molecule type" value="Genomic_DNA"/>
</dbReference>
<evidence type="ECO:0000256" key="2">
    <source>
        <dbReference type="ARBA" id="ARBA00022723"/>
    </source>
</evidence>
<feature type="domain" description="Cytochrome c" evidence="6">
    <location>
        <begin position="28"/>
        <end position="107"/>
    </location>
</feature>
<sequence>MRLALLYALAIGSSIAVMTPAFGQDSPGDVASGRRIAETWCAACHQIDSQGSGANRDAPSFPQVANLPSTTALALNVFLRSSHDNMPNFQLTRQEADDVIAYILSLKEQ</sequence>
<evidence type="ECO:0000256" key="1">
    <source>
        <dbReference type="ARBA" id="ARBA00022617"/>
    </source>
</evidence>
<reference evidence="7 8" key="1">
    <citation type="submission" date="2023-10" db="EMBL/GenBank/DDBJ databases">
        <title>Novel methanotroph of the genus Methylocapsa from a subarctic wetland.</title>
        <authorList>
            <person name="Belova S.E."/>
            <person name="Oshkin I.Y."/>
            <person name="Miroshnikov K."/>
            <person name="Dedysh S.N."/>
        </authorList>
    </citation>
    <scope>NUCLEOTIDE SEQUENCE [LARGE SCALE GENOMIC DNA]</scope>
    <source>
        <strain evidence="7 8">RX1</strain>
    </source>
</reference>
<gene>
    <name evidence="7" type="ORF">RZS28_02680</name>
</gene>
<dbReference type="Gene3D" id="1.10.760.10">
    <property type="entry name" value="Cytochrome c-like domain"/>
    <property type="match status" value="1"/>
</dbReference>
<name>A0ABZ0HTW3_9HYPH</name>
<dbReference type="SUPFAM" id="SSF46626">
    <property type="entry name" value="Cytochrome c"/>
    <property type="match status" value="1"/>
</dbReference>
<dbReference type="InterPro" id="IPR036909">
    <property type="entry name" value="Cyt_c-like_dom_sf"/>
</dbReference>
<evidence type="ECO:0000313" key="8">
    <source>
        <dbReference type="Proteomes" id="UP001626536"/>
    </source>
</evidence>
<dbReference type="PROSITE" id="PS51007">
    <property type="entry name" value="CYTC"/>
    <property type="match status" value="1"/>
</dbReference>
<protein>
    <submittedName>
        <fullName evidence="7">Cytochrome c</fullName>
    </submittedName>
</protein>
<evidence type="ECO:0000256" key="5">
    <source>
        <dbReference type="SAM" id="SignalP"/>
    </source>
</evidence>
<evidence type="ECO:0000256" key="4">
    <source>
        <dbReference type="PROSITE-ProRule" id="PRU00433"/>
    </source>
</evidence>
<keyword evidence="8" id="KW-1185">Reference proteome</keyword>
<organism evidence="7 8">
    <name type="scientific">Methylocapsa polymorpha</name>
    <dbReference type="NCBI Taxonomy" id="3080828"/>
    <lineage>
        <taxon>Bacteria</taxon>
        <taxon>Pseudomonadati</taxon>
        <taxon>Pseudomonadota</taxon>
        <taxon>Alphaproteobacteria</taxon>
        <taxon>Hyphomicrobiales</taxon>
        <taxon>Beijerinckiaceae</taxon>
        <taxon>Methylocapsa</taxon>
    </lineage>
</organism>
<keyword evidence="3 4" id="KW-0408">Iron</keyword>
<keyword evidence="2 4" id="KW-0479">Metal-binding</keyword>
<keyword evidence="1 4" id="KW-0349">Heme</keyword>
<evidence type="ECO:0000259" key="6">
    <source>
        <dbReference type="PROSITE" id="PS51007"/>
    </source>
</evidence>
<evidence type="ECO:0000256" key="3">
    <source>
        <dbReference type="ARBA" id="ARBA00023004"/>
    </source>
</evidence>
<dbReference type="InterPro" id="IPR009056">
    <property type="entry name" value="Cyt_c-like_dom"/>
</dbReference>